<dbReference type="AlphaFoldDB" id="A0A143HGZ9"/>
<dbReference type="Proteomes" id="UP000076021">
    <property type="component" value="Chromosome"/>
</dbReference>
<evidence type="ECO:0000313" key="3">
    <source>
        <dbReference type="EMBL" id="AMX01018.1"/>
    </source>
</evidence>
<dbReference type="InterPro" id="IPR052048">
    <property type="entry name" value="ST_Response_Regulator"/>
</dbReference>
<sequence length="107" mass="11888">MRQAISGMLVEAGFQVIGEAVNGKEAIEQYLKLNPDIVTMDVTMPIMSGLEATKEIIKEDPNAKICMVSALGQQKMILQALKYGAKDFVIKPFERERLAATIRQMTE</sequence>
<dbReference type="InterPro" id="IPR013785">
    <property type="entry name" value="Aldolase_TIM"/>
</dbReference>
<dbReference type="SMART" id="SM00448">
    <property type="entry name" value="REC"/>
    <property type="match status" value="1"/>
</dbReference>
<feature type="domain" description="Response regulatory" evidence="2">
    <location>
        <begin position="1"/>
        <end position="106"/>
    </location>
</feature>
<dbReference type="STRING" id="241244.ATY39_05440"/>
<keyword evidence="1" id="KW-0597">Phosphoprotein</keyword>
<dbReference type="InterPro" id="IPR011006">
    <property type="entry name" value="CheY-like_superfamily"/>
</dbReference>
<evidence type="ECO:0000313" key="4">
    <source>
        <dbReference type="Proteomes" id="UP000076021"/>
    </source>
</evidence>
<evidence type="ECO:0000256" key="1">
    <source>
        <dbReference type="PROSITE-ProRule" id="PRU00169"/>
    </source>
</evidence>
<evidence type="ECO:0000259" key="2">
    <source>
        <dbReference type="PROSITE" id="PS50110"/>
    </source>
</evidence>
<reference evidence="3 4" key="1">
    <citation type="journal article" date="2016" name="Genome Announc.">
        <title>Whole-Genome Sequence of Rummeliibacillus stabekisii Strain PP9 Isolated from Antarctic Soil.</title>
        <authorList>
            <person name="da Mota F.F."/>
            <person name="Vollu R.E."/>
            <person name="Jurelevicius D."/>
            <person name="Seldin L."/>
        </authorList>
    </citation>
    <scope>NUCLEOTIDE SEQUENCE [LARGE SCALE GENOMIC DNA]</scope>
    <source>
        <strain evidence="3 4">PP9</strain>
    </source>
</reference>
<dbReference type="PROSITE" id="PS50110">
    <property type="entry name" value="RESPONSE_REGULATORY"/>
    <property type="match status" value="1"/>
</dbReference>
<proteinExistence type="predicted"/>
<keyword evidence="4" id="KW-1185">Reference proteome</keyword>
<accession>A0A143HGZ9</accession>
<dbReference type="OrthoDB" id="9790669at2"/>
<dbReference type="Gene3D" id="3.20.20.70">
    <property type="entry name" value="Aldolase class I"/>
    <property type="match status" value="1"/>
</dbReference>
<dbReference type="PANTHER" id="PTHR43228">
    <property type="entry name" value="TWO-COMPONENT RESPONSE REGULATOR"/>
    <property type="match status" value="1"/>
</dbReference>
<dbReference type="SUPFAM" id="SSF52172">
    <property type="entry name" value="CheY-like"/>
    <property type="match status" value="1"/>
</dbReference>
<dbReference type="GO" id="GO:0000160">
    <property type="term" value="P:phosphorelay signal transduction system"/>
    <property type="evidence" value="ECO:0007669"/>
    <property type="project" value="InterPro"/>
</dbReference>
<dbReference type="KEGG" id="rst:ATY39_05440"/>
<gene>
    <name evidence="3" type="ORF">ATY39_05440</name>
</gene>
<organism evidence="3 4">
    <name type="scientific">Rummeliibacillus stabekisii</name>
    <dbReference type="NCBI Taxonomy" id="241244"/>
    <lineage>
        <taxon>Bacteria</taxon>
        <taxon>Bacillati</taxon>
        <taxon>Bacillota</taxon>
        <taxon>Bacilli</taxon>
        <taxon>Bacillales</taxon>
        <taxon>Caryophanaceae</taxon>
        <taxon>Rummeliibacillus</taxon>
    </lineage>
</organism>
<dbReference type="Pfam" id="PF00072">
    <property type="entry name" value="Response_reg"/>
    <property type="match status" value="1"/>
</dbReference>
<protein>
    <submittedName>
        <fullName evidence="3">Two-component system response regulator</fullName>
    </submittedName>
</protein>
<reference evidence="4" key="2">
    <citation type="submission" date="2016-03" db="EMBL/GenBank/DDBJ databases">
        <authorList>
            <person name="Ploux O."/>
        </authorList>
    </citation>
    <scope>NUCLEOTIDE SEQUENCE [LARGE SCALE GENOMIC DNA]</scope>
    <source>
        <strain evidence="4">PP9</strain>
    </source>
</reference>
<feature type="modified residue" description="4-aspartylphosphate" evidence="1">
    <location>
        <position position="41"/>
    </location>
</feature>
<dbReference type="EMBL" id="CP014806">
    <property type="protein sequence ID" value="AMX01018.1"/>
    <property type="molecule type" value="Genomic_DNA"/>
</dbReference>
<dbReference type="InterPro" id="IPR001789">
    <property type="entry name" value="Sig_transdc_resp-reg_receiver"/>
</dbReference>
<dbReference type="PANTHER" id="PTHR43228:SF1">
    <property type="entry name" value="TWO-COMPONENT RESPONSE REGULATOR ARR22"/>
    <property type="match status" value="1"/>
</dbReference>
<name>A0A143HGZ9_9BACL</name>